<keyword evidence="1" id="KW-0732">Signal</keyword>
<dbReference type="EMBL" id="JAFIMU010000009">
    <property type="protein sequence ID" value="MBN8231891.1"/>
    <property type="molecule type" value="Genomic_DNA"/>
</dbReference>
<accession>A0ABS3DKR6</accession>
<protein>
    <submittedName>
        <fullName evidence="2">Uncharacterized protein</fullName>
    </submittedName>
</protein>
<evidence type="ECO:0000256" key="1">
    <source>
        <dbReference type="SAM" id="SignalP"/>
    </source>
</evidence>
<keyword evidence="3" id="KW-1185">Reference proteome</keyword>
<organism evidence="2 3">
    <name type="scientific">Corallococcus macrosporus</name>
    <dbReference type="NCBI Taxonomy" id="35"/>
    <lineage>
        <taxon>Bacteria</taxon>
        <taxon>Pseudomonadati</taxon>
        <taxon>Myxococcota</taxon>
        <taxon>Myxococcia</taxon>
        <taxon>Myxococcales</taxon>
        <taxon>Cystobacterineae</taxon>
        <taxon>Myxococcaceae</taxon>
        <taxon>Corallococcus</taxon>
    </lineage>
</organism>
<sequence>MPAPMLPSFVALLGLGLSAAPPPSPAAPSASAVLHAQCRTHAADPSHPWALAHGMDLDGKAFRARDGRPASDAIVMGFLHRDVPDAGATPARYFFDAFTPDGIPVEPHPALQVKTFVLAGYPLSHTFRTAWGKVTLRELVASLQRDFRPTLATSPDGAWALDALSHVLEPGGSFVNGAGETVRIDAVMDAALATLESANAELTRGMKAGLPQVPKNKQGIYAHPCGGLHFFQAVAGWARFPAVRKAWGSRLDAQVDVLAYRLGSEARQYEAALTAAPAYRVPVLVQMVKFHGHFLEALGRYRDETGWKPTPAQARAVEAAKAALESATLRLEATGAFRDTEGLARTQPQLALDLVGDACHAARGWDLWAPAAKPR</sequence>
<dbReference type="Proteomes" id="UP000664052">
    <property type="component" value="Unassembled WGS sequence"/>
</dbReference>
<feature type="chain" id="PRO_5046659598" evidence="1">
    <location>
        <begin position="27"/>
        <end position="375"/>
    </location>
</feature>
<evidence type="ECO:0000313" key="3">
    <source>
        <dbReference type="Proteomes" id="UP000664052"/>
    </source>
</evidence>
<gene>
    <name evidence="2" type="ORF">JYK02_30695</name>
</gene>
<comment type="caution">
    <text evidence="2">The sequence shown here is derived from an EMBL/GenBank/DDBJ whole genome shotgun (WGS) entry which is preliminary data.</text>
</comment>
<reference evidence="2 3" key="1">
    <citation type="submission" date="2021-02" db="EMBL/GenBank/DDBJ databases">
        <title>De Novo genome assembly of isolated myxobacteria.</title>
        <authorList>
            <person name="Stevens D.C."/>
        </authorList>
    </citation>
    <scope>NUCLEOTIDE SEQUENCE [LARGE SCALE GENOMIC DNA]</scope>
    <source>
        <strain evidence="2 3">ATCC 29039</strain>
    </source>
</reference>
<name>A0ABS3DKR6_9BACT</name>
<feature type="signal peptide" evidence="1">
    <location>
        <begin position="1"/>
        <end position="26"/>
    </location>
</feature>
<proteinExistence type="predicted"/>
<evidence type="ECO:0000313" key="2">
    <source>
        <dbReference type="EMBL" id="MBN8231891.1"/>
    </source>
</evidence>